<dbReference type="Proteomes" id="UP000248764">
    <property type="component" value="Unassembled WGS sequence"/>
</dbReference>
<reference evidence="1 2" key="1">
    <citation type="submission" date="2018-01" db="EMBL/GenBank/DDBJ databases">
        <title>Draft genome sequence of Jiangella sp. GTF31.</title>
        <authorList>
            <person name="Sahin N."/>
            <person name="Ay H."/>
            <person name="Saygin H."/>
        </authorList>
    </citation>
    <scope>NUCLEOTIDE SEQUENCE [LARGE SCALE GENOMIC DNA]</scope>
    <source>
        <strain evidence="1 2">GTF31</strain>
    </source>
</reference>
<dbReference type="EMBL" id="POTW01000110">
    <property type="protein sequence ID" value="PZF79911.1"/>
    <property type="molecule type" value="Genomic_DNA"/>
</dbReference>
<proteinExistence type="predicted"/>
<gene>
    <name evidence="1" type="ORF">C1I92_28760</name>
</gene>
<evidence type="ECO:0000313" key="1">
    <source>
        <dbReference type="EMBL" id="PZF79911.1"/>
    </source>
</evidence>
<evidence type="ECO:0000313" key="2">
    <source>
        <dbReference type="Proteomes" id="UP000248764"/>
    </source>
</evidence>
<dbReference type="AlphaFoldDB" id="A0A2W2AXJ6"/>
<comment type="caution">
    <text evidence="1">The sequence shown here is derived from an EMBL/GenBank/DDBJ whole genome shotgun (WGS) entry which is preliminary data.</text>
</comment>
<protein>
    <submittedName>
        <fullName evidence="1">Oxidoreductase</fullName>
    </submittedName>
</protein>
<organism evidence="1 2">
    <name type="scientific">Jiangella anatolica</name>
    <dbReference type="NCBI Taxonomy" id="2670374"/>
    <lineage>
        <taxon>Bacteria</taxon>
        <taxon>Bacillati</taxon>
        <taxon>Actinomycetota</taxon>
        <taxon>Actinomycetes</taxon>
        <taxon>Jiangellales</taxon>
        <taxon>Jiangellaceae</taxon>
        <taxon>Jiangella</taxon>
    </lineage>
</organism>
<name>A0A2W2AXJ6_9ACTN</name>
<dbReference type="RefSeq" id="WP_111258071.1">
    <property type="nucleotide sequence ID" value="NZ_POTW01000110.1"/>
</dbReference>
<sequence length="663" mass="71162">MTGDALFDDDFTAPVPLGMAIGSAAPGGRQRGGVDVEGVVGVDNGALRIRPLDRPGWGRSGVAYDPVERRPGRVLGVHVLNGHHSSQTYYDAESLKRKLRRWAGNVVKRRTVKPRPQHYENLAAGFFAGPATRRPLAGGHGLVVHAATGDNGELWLAHGSRPLISLRGVLNTPLAFYVLLRPHGAVYYAATLEGDSLLPALPSVRPLAIDPHTARGPLWPAVQQRILGEVGYRVDTRVFRLGVADVPELAEWYTTAHACDPLTGAGPLAAEPAVRGGEWRVLTGSATRTAGGLRAGADGVLARLDPDEPAGLVHVLVRTGLRPSPVRLGWRAGDGGRWELRLGAGGAWLDRVEGAGRTTVASSRRPVLRPAHTHSVQLSDDGTEFSLYVDGRRLFGRSFADSRDGDRAGLVVGVDGPGSRLRELEAHPRAVAAPGWPEPSWPAVPAPGDVVFDDTFDGLPDGVALAGWRTAAGEWERTEGKGQLLAASGGVQVDADVDRPNPGRTLHTVAWPEPGYTDLTVTMTPPGTARGQGHEGRCGLVLWQDDENYVIVNLWLANHFQGGSLSSFYRIGGHEDMYDAVWTLTADMFRWGDPCTLNLRFDGERLVASIDGRPTLYRAITDVYPDAGRLTVNRVGLVANEEWGDDTGTVFHRFTARGRLSGG</sequence>
<accession>A0A2W2AXJ6</accession>
<keyword evidence="2" id="KW-1185">Reference proteome</keyword>